<sequence>MFRLILEVHPIYLLLGILVPIVTFFPLRKAYIDYRIRKLGGVRCPLIATNPIAGMPFFTSAAWNQINNTLLDFYQNMYRHATPESPDTVEISSFGVARFLLTRDPEHIKTVLTTKFGEYGKGPRFHEAWSPFLGDSIFTTDGQLWSDSRALIRPMFIKDRVRDLEIFDKWTTKLMHMMPPSGQTVDMMDLFYRMTLDVTTEFLLGHSINSLENPTHQFVEAFQEVQRIQMMLTILSPFRSFIPKHRYYGGIKVLERFIEPYIERTLSLNPAELEKLSKSDKDMTFLHNIARYTRDAKVIRDQLMAVLIAGRDTTAATLSWTIYELANYPATYRRLRNEILSTVGPTRAPRYEDLKSLTYLTHTLNETLRLYPAVPYNLRAALQDTRLPGKPGQPDIVVLKGDVVTYSTLAMQRRRDLYPEASDKFADPATFSPDRWENWTPKPWNYIPFNGGPRICVGQNFAMTEMAFTLVRILQKYARLEYRGDWHAQYHRAEIVGAPGHGVPVAFYEAQDDDDDDDAAAAAAA</sequence>
<dbReference type="InterPro" id="IPR047146">
    <property type="entry name" value="Cyt_P450_E_CYP52_fungi"/>
</dbReference>
<dbReference type="PANTHER" id="PTHR24287:SF5">
    <property type="entry name" value="P450, PUTATIVE (EUROFUNG)-RELATED"/>
    <property type="match status" value="1"/>
</dbReference>
<comment type="caution">
    <text evidence="10">The sequence shown here is derived from an EMBL/GenBank/DDBJ whole genome shotgun (WGS) entry which is preliminary data.</text>
</comment>
<dbReference type="GO" id="GO:0005506">
    <property type="term" value="F:iron ion binding"/>
    <property type="evidence" value="ECO:0007669"/>
    <property type="project" value="InterPro"/>
</dbReference>
<accession>A0AAN6Y4T1</accession>
<evidence type="ECO:0000313" key="10">
    <source>
        <dbReference type="EMBL" id="KAK4212203.1"/>
    </source>
</evidence>
<dbReference type="EMBL" id="MU858132">
    <property type="protein sequence ID" value="KAK4212203.1"/>
    <property type="molecule type" value="Genomic_DNA"/>
</dbReference>
<feature type="binding site" description="axial binding residue" evidence="7">
    <location>
        <position position="456"/>
    </location>
    <ligand>
        <name>heme</name>
        <dbReference type="ChEBI" id="CHEBI:30413"/>
    </ligand>
    <ligandPart>
        <name>Fe</name>
        <dbReference type="ChEBI" id="CHEBI:18248"/>
    </ligandPart>
</feature>
<keyword evidence="11" id="KW-1185">Reference proteome</keyword>
<dbReference type="PRINTS" id="PR00385">
    <property type="entry name" value="P450"/>
</dbReference>
<dbReference type="SUPFAM" id="SSF48264">
    <property type="entry name" value="Cytochrome P450"/>
    <property type="match status" value="1"/>
</dbReference>
<dbReference type="PANTHER" id="PTHR24287">
    <property type="entry name" value="P450, PUTATIVE (EUROFUNG)-RELATED"/>
    <property type="match status" value="1"/>
</dbReference>
<proteinExistence type="inferred from homology"/>
<evidence type="ECO:0000256" key="1">
    <source>
        <dbReference type="ARBA" id="ARBA00001971"/>
    </source>
</evidence>
<evidence type="ECO:0000313" key="11">
    <source>
        <dbReference type="Proteomes" id="UP001301769"/>
    </source>
</evidence>
<dbReference type="PRINTS" id="PR00463">
    <property type="entry name" value="EP450I"/>
</dbReference>
<keyword evidence="9" id="KW-0812">Transmembrane</keyword>
<gene>
    <name evidence="10" type="ORF">QBC37DRAFT_425401</name>
</gene>
<keyword evidence="9" id="KW-1133">Transmembrane helix</keyword>
<dbReference type="InterPro" id="IPR036396">
    <property type="entry name" value="Cyt_P450_sf"/>
</dbReference>
<dbReference type="GO" id="GO:0016705">
    <property type="term" value="F:oxidoreductase activity, acting on paired donors, with incorporation or reduction of molecular oxygen"/>
    <property type="evidence" value="ECO:0007669"/>
    <property type="project" value="InterPro"/>
</dbReference>
<comment type="cofactor">
    <cofactor evidence="1 7">
        <name>heme</name>
        <dbReference type="ChEBI" id="CHEBI:30413"/>
    </cofactor>
</comment>
<protein>
    <submittedName>
        <fullName evidence="10">Cytochrome P450 52A13</fullName>
    </submittedName>
</protein>
<dbReference type="Pfam" id="PF00067">
    <property type="entry name" value="p450"/>
    <property type="match status" value="1"/>
</dbReference>
<name>A0AAN6Y4T1_9PEZI</name>
<dbReference type="InterPro" id="IPR001128">
    <property type="entry name" value="Cyt_P450"/>
</dbReference>
<reference evidence="10" key="1">
    <citation type="journal article" date="2023" name="Mol. Phylogenet. Evol.">
        <title>Genome-scale phylogeny and comparative genomics of the fungal order Sordariales.</title>
        <authorList>
            <person name="Hensen N."/>
            <person name="Bonometti L."/>
            <person name="Westerberg I."/>
            <person name="Brannstrom I.O."/>
            <person name="Guillou S."/>
            <person name="Cros-Aarteil S."/>
            <person name="Calhoun S."/>
            <person name="Haridas S."/>
            <person name="Kuo A."/>
            <person name="Mondo S."/>
            <person name="Pangilinan J."/>
            <person name="Riley R."/>
            <person name="LaButti K."/>
            <person name="Andreopoulos B."/>
            <person name="Lipzen A."/>
            <person name="Chen C."/>
            <person name="Yan M."/>
            <person name="Daum C."/>
            <person name="Ng V."/>
            <person name="Clum A."/>
            <person name="Steindorff A."/>
            <person name="Ohm R.A."/>
            <person name="Martin F."/>
            <person name="Silar P."/>
            <person name="Natvig D.O."/>
            <person name="Lalanne C."/>
            <person name="Gautier V."/>
            <person name="Ament-Velasquez S.L."/>
            <person name="Kruys A."/>
            <person name="Hutchinson M.I."/>
            <person name="Powell A.J."/>
            <person name="Barry K."/>
            <person name="Miller A.N."/>
            <person name="Grigoriev I.V."/>
            <person name="Debuchy R."/>
            <person name="Gladieux P."/>
            <person name="Hiltunen Thoren M."/>
            <person name="Johannesson H."/>
        </authorList>
    </citation>
    <scope>NUCLEOTIDE SEQUENCE</scope>
    <source>
        <strain evidence="10">PSN293</strain>
    </source>
</reference>
<dbReference type="InterPro" id="IPR017972">
    <property type="entry name" value="Cyt_P450_CS"/>
</dbReference>
<evidence type="ECO:0000256" key="2">
    <source>
        <dbReference type="ARBA" id="ARBA00010617"/>
    </source>
</evidence>
<dbReference type="GO" id="GO:0004497">
    <property type="term" value="F:monooxygenase activity"/>
    <property type="evidence" value="ECO:0007669"/>
    <property type="project" value="UniProtKB-KW"/>
</dbReference>
<evidence type="ECO:0000256" key="7">
    <source>
        <dbReference type="PIRSR" id="PIRSR602401-1"/>
    </source>
</evidence>
<dbReference type="AlphaFoldDB" id="A0AAN6Y4T1"/>
<dbReference type="GO" id="GO:0020037">
    <property type="term" value="F:heme binding"/>
    <property type="evidence" value="ECO:0007669"/>
    <property type="project" value="InterPro"/>
</dbReference>
<keyword evidence="4 8" id="KW-0560">Oxidoreductase</keyword>
<dbReference type="Proteomes" id="UP001301769">
    <property type="component" value="Unassembled WGS sequence"/>
</dbReference>
<keyword evidence="7 8" id="KW-0349">Heme</keyword>
<organism evidence="10 11">
    <name type="scientific">Rhypophila decipiens</name>
    <dbReference type="NCBI Taxonomy" id="261697"/>
    <lineage>
        <taxon>Eukaryota</taxon>
        <taxon>Fungi</taxon>
        <taxon>Dikarya</taxon>
        <taxon>Ascomycota</taxon>
        <taxon>Pezizomycotina</taxon>
        <taxon>Sordariomycetes</taxon>
        <taxon>Sordariomycetidae</taxon>
        <taxon>Sordariales</taxon>
        <taxon>Naviculisporaceae</taxon>
        <taxon>Rhypophila</taxon>
    </lineage>
</organism>
<keyword evidence="6 8" id="KW-0503">Monooxygenase</keyword>
<keyword evidence="9" id="KW-0472">Membrane</keyword>
<evidence type="ECO:0000256" key="5">
    <source>
        <dbReference type="ARBA" id="ARBA00023004"/>
    </source>
</evidence>
<dbReference type="Gene3D" id="1.10.630.10">
    <property type="entry name" value="Cytochrome P450"/>
    <property type="match status" value="1"/>
</dbReference>
<reference evidence="10" key="2">
    <citation type="submission" date="2023-05" db="EMBL/GenBank/DDBJ databases">
        <authorList>
            <consortium name="Lawrence Berkeley National Laboratory"/>
            <person name="Steindorff A."/>
            <person name="Hensen N."/>
            <person name="Bonometti L."/>
            <person name="Westerberg I."/>
            <person name="Brannstrom I.O."/>
            <person name="Guillou S."/>
            <person name="Cros-Aarteil S."/>
            <person name="Calhoun S."/>
            <person name="Haridas S."/>
            <person name="Kuo A."/>
            <person name="Mondo S."/>
            <person name="Pangilinan J."/>
            <person name="Riley R."/>
            <person name="Labutti K."/>
            <person name="Andreopoulos B."/>
            <person name="Lipzen A."/>
            <person name="Chen C."/>
            <person name="Yanf M."/>
            <person name="Daum C."/>
            <person name="Ng V."/>
            <person name="Clum A."/>
            <person name="Ohm R."/>
            <person name="Martin F."/>
            <person name="Silar P."/>
            <person name="Natvig D."/>
            <person name="Lalanne C."/>
            <person name="Gautier V."/>
            <person name="Ament-Velasquez S.L."/>
            <person name="Kruys A."/>
            <person name="Hutchinson M.I."/>
            <person name="Powell A.J."/>
            <person name="Barry K."/>
            <person name="Miller A.N."/>
            <person name="Grigoriev I.V."/>
            <person name="Debuchy R."/>
            <person name="Gladieux P."/>
            <person name="Thoren M.H."/>
            <person name="Johannesson H."/>
        </authorList>
    </citation>
    <scope>NUCLEOTIDE SEQUENCE</scope>
    <source>
        <strain evidence="10">PSN293</strain>
    </source>
</reference>
<evidence type="ECO:0000256" key="4">
    <source>
        <dbReference type="ARBA" id="ARBA00023002"/>
    </source>
</evidence>
<evidence type="ECO:0000256" key="6">
    <source>
        <dbReference type="ARBA" id="ARBA00023033"/>
    </source>
</evidence>
<keyword evidence="3 7" id="KW-0479">Metal-binding</keyword>
<evidence type="ECO:0000256" key="9">
    <source>
        <dbReference type="SAM" id="Phobius"/>
    </source>
</evidence>
<dbReference type="PROSITE" id="PS00086">
    <property type="entry name" value="CYTOCHROME_P450"/>
    <property type="match status" value="1"/>
</dbReference>
<evidence type="ECO:0000256" key="8">
    <source>
        <dbReference type="RuleBase" id="RU000461"/>
    </source>
</evidence>
<keyword evidence="5 7" id="KW-0408">Iron</keyword>
<dbReference type="CDD" id="cd11063">
    <property type="entry name" value="CYP52"/>
    <property type="match status" value="1"/>
</dbReference>
<evidence type="ECO:0000256" key="3">
    <source>
        <dbReference type="ARBA" id="ARBA00022723"/>
    </source>
</evidence>
<comment type="similarity">
    <text evidence="2 8">Belongs to the cytochrome P450 family.</text>
</comment>
<dbReference type="InterPro" id="IPR002401">
    <property type="entry name" value="Cyt_P450_E_grp-I"/>
</dbReference>
<feature type="transmembrane region" description="Helical" evidence="9">
    <location>
        <begin position="12"/>
        <end position="31"/>
    </location>
</feature>